<reference evidence="2 3" key="1">
    <citation type="submission" date="2019-03" db="EMBL/GenBank/DDBJ databases">
        <title>Metabolic potential of uncultured bacteria and archaea associated with petroleum seepage in deep-sea sediments.</title>
        <authorList>
            <person name="Dong X."/>
            <person name="Hubert C."/>
        </authorList>
    </citation>
    <scope>NUCLEOTIDE SEQUENCE [LARGE SCALE GENOMIC DNA]</scope>
    <source>
        <strain evidence="2">E44_bin18</strain>
    </source>
</reference>
<name>A0A523UTH5_UNCT6</name>
<evidence type="ECO:0000313" key="3">
    <source>
        <dbReference type="Proteomes" id="UP000315525"/>
    </source>
</evidence>
<dbReference type="PROSITE" id="PS00409">
    <property type="entry name" value="PROKAR_NTER_METHYL"/>
    <property type="match status" value="1"/>
</dbReference>
<dbReference type="NCBIfam" id="TIGR02532">
    <property type="entry name" value="IV_pilin_GFxxxE"/>
    <property type="match status" value="1"/>
</dbReference>
<proteinExistence type="predicted"/>
<dbReference type="AlphaFoldDB" id="A0A523UTH5"/>
<comment type="caution">
    <text evidence="2">The sequence shown here is derived from an EMBL/GenBank/DDBJ whole genome shotgun (WGS) entry which is preliminary data.</text>
</comment>
<keyword evidence="1" id="KW-0472">Membrane</keyword>
<accession>A0A523UTH5</accession>
<evidence type="ECO:0000313" key="2">
    <source>
        <dbReference type="EMBL" id="TET45581.1"/>
    </source>
</evidence>
<organism evidence="2 3">
    <name type="scientific">candidate division TA06 bacterium</name>
    <dbReference type="NCBI Taxonomy" id="2250710"/>
    <lineage>
        <taxon>Bacteria</taxon>
        <taxon>Bacteria division TA06</taxon>
    </lineage>
</organism>
<keyword evidence="1" id="KW-0812">Transmembrane</keyword>
<dbReference type="InterPro" id="IPR012902">
    <property type="entry name" value="N_methyl_site"/>
</dbReference>
<protein>
    <submittedName>
        <fullName evidence="2">Prepilin-type N-terminal cleavage/methylation domain-containing protein</fullName>
    </submittedName>
</protein>
<evidence type="ECO:0000256" key="1">
    <source>
        <dbReference type="SAM" id="Phobius"/>
    </source>
</evidence>
<dbReference type="Proteomes" id="UP000315525">
    <property type="component" value="Unassembled WGS sequence"/>
</dbReference>
<dbReference type="Pfam" id="PF07963">
    <property type="entry name" value="N_methyl"/>
    <property type="match status" value="1"/>
</dbReference>
<dbReference type="EMBL" id="SOJN01000080">
    <property type="protein sequence ID" value="TET45581.1"/>
    <property type="molecule type" value="Genomic_DNA"/>
</dbReference>
<feature type="transmembrane region" description="Helical" evidence="1">
    <location>
        <begin position="21"/>
        <end position="42"/>
    </location>
</feature>
<keyword evidence="1" id="KW-1133">Transmembrane helix</keyword>
<gene>
    <name evidence="2" type="ORF">E3J62_07425</name>
</gene>
<sequence length="141" mass="15284">MNEPKDRHIATGKQKEAGFSLIETLVASLILAIGLLAVTALYPRAMSVIAAGNNRLTAGNLAQKKLEELFEAAASGDLTGKLTPGTHQDQPDPKFTRTWSIVDNHPEKGVHSLSVTVAWDRPDKQRSVTFKSLVAVRRDGI</sequence>